<dbReference type="InterPro" id="IPR029058">
    <property type="entry name" value="AB_hydrolase_fold"/>
</dbReference>
<dbReference type="Gene3D" id="3.40.50.1820">
    <property type="entry name" value="alpha/beta hydrolase"/>
    <property type="match status" value="1"/>
</dbReference>
<evidence type="ECO:0000313" key="2">
    <source>
        <dbReference type="Proteomes" id="UP000182345"/>
    </source>
</evidence>
<name>A0A1J4S0M6_9BACT</name>
<evidence type="ECO:0008006" key="3">
    <source>
        <dbReference type="Google" id="ProtNLM"/>
    </source>
</evidence>
<dbReference type="SUPFAM" id="SSF53474">
    <property type="entry name" value="alpha/beta-Hydrolases"/>
    <property type="match status" value="1"/>
</dbReference>
<protein>
    <recommendedName>
        <fullName evidence="3">Serine aminopeptidase S33 domain-containing protein</fullName>
    </recommendedName>
</protein>
<dbReference type="EMBL" id="MNUK01000033">
    <property type="protein sequence ID" value="OIN91837.1"/>
    <property type="molecule type" value="Genomic_DNA"/>
</dbReference>
<dbReference type="AlphaFoldDB" id="A0A1J4S0M6"/>
<sequence length="290" mass="32658">MKEVHAQTADGLQLGGRLFETPNREHIILHIPGMAGDIYNLGYYREMSDRFPTEGVSFLASETRSYKNKITKGTEYTSELFEDSLLDIDAWFGFTNSLGYKNIWMQASSLGSAKIVNWYYNRKPIDLAGFIFLSPSDMIGLVHDKEGIIDHNIMLSKAKALVAEGRGKEEIDHLLWGIKTLTANAYISLFGDNSEAAIFNYGDQTLGWKKVNSINKPVLSFTCTNDDGIYPVMDVHRAMDILEKQLADCPRKRIVIYDGGDHDFNGLEDKLVSDTLEFVFDESRDSKIAS</sequence>
<gene>
    <name evidence="1" type="ORF">AUJ42_01220</name>
</gene>
<reference evidence="1 2" key="1">
    <citation type="journal article" date="2016" name="Environ. Microbiol.">
        <title>Genomic resolution of a cold subsurface aquifer community provides metabolic insights for novel microbes adapted to high CO concentrations.</title>
        <authorList>
            <person name="Probst A.J."/>
            <person name="Castelle C.J."/>
            <person name="Singh A."/>
            <person name="Brown C.T."/>
            <person name="Anantharaman K."/>
            <person name="Sharon I."/>
            <person name="Hug L.A."/>
            <person name="Burstein D."/>
            <person name="Emerson J.B."/>
            <person name="Thomas B.C."/>
            <person name="Banfield J.F."/>
        </authorList>
    </citation>
    <scope>NUCLEOTIDE SEQUENCE [LARGE SCALE GENOMIC DNA]</scope>
    <source>
        <strain evidence="1">CG1_02_44_10</strain>
    </source>
</reference>
<accession>A0A1J4S0M6</accession>
<organism evidence="1 2">
    <name type="scientific">Candidatus Collierbacteria bacterium CG1_02_44_10</name>
    <dbReference type="NCBI Taxonomy" id="1805087"/>
    <lineage>
        <taxon>Bacteria</taxon>
        <taxon>Candidatus Collieribacteriota</taxon>
    </lineage>
</organism>
<comment type="caution">
    <text evidence="1">The sequence shown here is derived from an EMBL/GenBank/DDBJ whole genome shotgun (WGS) entry which is preliminary data.</text>
</comment>
<proteinExistence type="predicted"/>
<dbReference type="Proteomes" id="UP000182345">
    <property type="component" value="Unassembled WGS sequence"/>
</dbReference>
<evidence type="ECO:0000313" key="1">
    <source>
        <dbReference type="EMBL" id="OIN91837.1"/>
    </source>
</evidence>